<feature type="compositionally biased region" description="Polar residues" evidence="1">
    <location>
        <begin position="121"/>
        <end position="130"/>
    </location>
</feature>
<evidence type="ECO:0000313" key="3">
    <source>
        <dbReference type="Proteomes" id="UP001465755"/>
    </source>
</evidence>
<reference evidence="2 3" key="1">
    <citation type="journal article" date="2024" name="Nat. Commun.">
        <title>Phylogenomics reveals the evolutionary origins of lichenization in chlorophyte algae.</title>
        <authorList>
            <person name="Puginier C."/>
            <person name="Libourel C."/>
            <person name="Otte J."/>
            <person name="Skaloud P."/>
            <person name="Haon M."/>
            <person name="Grisel S."/>
            <person name="Petersen M."/>
            <person name="Berrin J.G."/>
            <person name="Delaux P.M."/>
            <person name="Dal Grande F."/>
            <person name="Keller J."/>
        </authorList>
    </citation>
    <scope>NUCLEOTIDE SEQUENCE [LARGE SCALE GENOMIC DNA]</scope>
    <source>
        <strain evidence="2 3">SAG 2036</strain>
    </source>
</reference>
<feature type="compositionally biased region" description="Polar residues" evidence="1">
    <location>
        <begin position="214"/>
        <end position="226"/>
    </location>
</feature>
<feature type="region of interest" description="Disordered" evidence="1">
    <location>
        <begin position="198"/>
        <end position="265"/>
    </location>
</feature>
<dbReference type="AlphaFoldDB" id="A0AAW1PQI7"/>
<keyword evidence="3" id="KW-1185">Reference proteome</keyword>
<dbReference type="EMBL" id="JALJOQ010000014">
    <property type="protein sequence ID" value="KAK9810727.1"/>
    <property type="molecule type" value="Genomic_DNA"/>
</dbReference>
<protein>
    <submittedName>
        <fullName evidence="2">Uncharacterized protein</fullName>
    </submittedName>
</protein>
<dbReference type="Proteomes" id="UP001465755">
    <property type="component" value="Unassembled WGS sequence"/>
</dbReference>
<proteinExistence type="predicted"/>
<sequence>MAVELHNALEGCATVPAGLSRPRGGIKRKIFPAARGYMGLADEWDGFVVRDSKRQLTEGVALDLRRLSLDTTSEAQSDDLCSVRSVTMQLDSKPNSRSTSPCRPEMLEMLSPLVIHRQARTESPGQSFASHTGAVEQCAREGREAATHRVFQRGSSSLAARHCSPLRTMQDLQDGLPISPSDSAGKDTDLRRRALLRSHRLSHEERSQHPANAAASQPMQMESSPAMQRGSRLGHNAGQPNGTVTDDLAGQRWRSPQRPLPTARYRQRIRHQPFDGSEPAVCLQGIPVGGGIC</sequence>
<name>A0AAW1PQI7_9CHLO</name>
<evidence type="ECO:0000313" key="2">
    <source>
        <dbReference type="EMBL" id="KAK9810727.1"/>
    </source>
</evidence>
<feature type="region of interest" description="Disordered" evidence="1">
    <location>
        <begin position="119"/>
        <end position="141"/>
    </location>
</feature>
<organism evidence="2 3">
    <name type="scientific">Symbiochloris irregularis</name>
    <dbReference type="NCBI Taxonomy" id="706552"/>
    <lineage>
        <taxon>Eukaryota</taxon>
        <taxon>Viridiplantae</taxon>
        <taxon>Chlorophyta</taxon>
        <taxon>core chlorophytes</taxon>
        <taxon>Trebouxiophyceae</taxon>
        <taxon>Trebouxiales</taxon>
        <taxon>Trebouxiaceae</taxon>
        <taxon>Symbiochloris</taxon>
    </lineage>
</organism>
<accession>A0AAW1PQI7</accession>
<gene>
    <name evidence="2" type="ORF">WJX73_002977</name>
</gene>
<comment type="caution">
    <text evidence="2">The sequence shown here is derived from an EMBL/GenBank/DDBJ whole genome shotgun (WGS) entry which is preliminary data.</text>
</comment>
<evidence type="ECO:0000256" key="1">
    <source>
        <dbReference type="SAM" id="MobiDB-lite"/>
    </source>
</evidence>